<dbReference type="AlphaFoldDB" id="A0A7Y8EDC3"/>
<reference evidence="3 4" key="1">
    <citation type="submission" date="2020-04" db="EMBL/GenBank/DDBJ databases">
        <title>Molecular characterization of pseudomonads from Agaricus bisporus reveal novel blotch 2 pathogens in Western Europe.</title>
        <authorList>
            <person name="Taparia T."/>
            <person name="Krijger M."/>
            <person name="Haynes E."/>
            <person name="Elpinstone J.G."/>
            <person name="Noble R."/>
            <person name="Van Der Wolf J."/>
        </authorList>
    </citation>
    <scope>NUCLEOTIDE SEQUENCE [LARGE SCALE GENOMIC DNA]</scope>
    <source>
        <strain evidence="2 4">IPO3781</strain>
        <strain evidence="1 3">IPO3782</strain>
    </source>
</reference>
<dbReference type="RefSeq" id="WP_177076552.1">
    <property type="nucleotide sequence ID" value="NZ_JACARF010000018.1"/>
</dbReference>
<organism evidence="1 3">
    <name type="scientific">Pseudomonas yamanorum</name>
    <dbReference type="NCBI Taxonomy" id="515393"/>
    <lineage>
        <taxon>Bacteria</taxon>
        <taxon>Pseudomonadati</taxon>
        <taxon>Pseudomonadota</taxon>
        <taxon>Gammaproteobacteria</taxon>
        <taxon>Pseudomonadales</taxon>
        <taxon>Pseudomonadaceae</taxon>
        <taxon>Pseudomonas</taxon>
    </lineage>
</organism>
<sequence>MLTFEIIPLDSIGPLKLGATRVEVREAMRAIGFPLESARKALDYFHHSCIQTESDADGNVQFIGISSSPEITVSYKGLDVYSIAAPELFSLLAEHDASGPHVYNTYEYLFPNQVITLWDADEQYDRQGEETRPVWAQVGIGNSTYVDAMKAIK</sequence>
<name>A0A7Y8EDC3_9PSED</name>
<evidence type="ECO:0000313" key="1">
    <source>
        <dbReference type="EMBL" id="NWE12565.1"/>
    </source>
</evidence>
<accession>A0A7Y8EDC3</accession>
<evidence type="ECO:0000313" key="4">
    <source>
        <dbReference type="Proteomes" id="UP000537188"/>
    </source>
</evidence>
<dbReference type="EMBL" id="JACARG010000010">
    <property type="protein sequence ID" value="NWE12565.1"/>
    <property type="molecule type" value="Genomic_DNA"/>
</dbReference>
<dbReference type="Proteomes" id="UP000531950">
    <property type="component" value="Unassembled WGS sequence"/>
</dbReference>
<dbReference type="Proteomes" id="UP000537188">
    <property type="component" value="Unassembled WGS sequence"/>
</dbReference>
<gene>
    <name evidence="1" type="ORF">HX822_06420</name>
    <name evidence="2" type="ORF">HX828_16720</name>
</gene>
<evidence type="ECO:0000313" key="2">
    <source>
        <dbReference type="EMBL" id="NWE77210.1"/>
    </source>
</evidence>
<comment type="caution">
    <text evidence="1">The sequence shown here is derived from an EMBL/GenBank/DDBJ whole genome shotgun (WGS) entry which is preliminary data.</text>
</comment>
<evidence type="ECO:0000313" key="3">
    <source>
        <dbReference type="Proteomes" id="UP000531950"/>
    </source>
</evidence>
<proteinExistence type="predicted"/>
<dbReference type="EMBL" id="JACARF010000018">
    <property type="protein sequence ID" value="NWE77210.1"/>
    <property type="molecule type" value="Genomic_DNA"/>
</dbReference>
<protein>
    <submittedName>
        <fullName evidence="1">Uncharacterized protein</fullName>
    </submittedName>
</protein>